<evidence type="ECO:0008006" key="4">
    <source>
        <dbReference type="Google" id="ProtNLM"/>
    </source>
</evidence>
<dbReference type="Proteomes" id="UP000669060">
    <property type="component" value="Unassembled WGS sequence"/>
</dbReference>
<feature type="transmembrane region" description="Helical" evidence="1">
    <location>
        <begin position="139"/>
        <end position="159"/>
    </location>
</feature>
<name>A0ABS3TK81_9PSED</name>
<evidence type="ECO:0000313" key="3">
    <source>
        <dbReference type="Proteomes" id="UP000669060"/>
    </source>
</evidence>
<feature type="transmembrane region" description="Helical" evidence="1">
    <location>
        <begin position="36"/>
        <end position="54"/>
    </location>
</feature>
<keyword evidence="1" id="KW-0472">Membrane</keyword>
<dbReference type="Pfam" id="PF24838">
    <property type="entry name" value="8xMP"/>
    <property type="match status" value="1"/>
</dbReference>
<keyword evidence="1" id="KW-0812">Transmembrane</keyword>
<comment type="caution">
    <text evidence="2">The sequence shown here is derived from an EMBL/GenBank/DDBJ whole genome shotgun (WGS) entry which is preliminary data.</text>
</comment>
<accession>A0ABS3TK81</accession>
<reference evidence="2 3" key="1">
    <citation type="submission" date="2020-12" db="EMBL/GenBank/DDBJ databases">
        <title>Pseudomonas schmalbachii sp. nov. isolated from millipede gut.</title>
        <authorList>
            <person name="Shelomi M."/>
        </authorList>
    </citation>
    <scope>NUCLEOTIDE SEQUENCE [LARGE SCALE GENOMIC DNA]</scope>
    <source>
        <strain evidence="2 3">Milli4</strain>
    </source>
</reference>
<dbReference type="EMBL" id="JAELYA010000001">
    <property type="protein sequence ID" value="MBO3274042.1"/>
    <property type="molecule type" value="Genomic_DNA"/>
</dbReference>
<gene>
    <name evidence="2" type="ORF">JFY56_02240</name>
</gene>
<dbReference type="InterPro" id="IPR056918">
    <property type="entry name" value="8xMP"/>
</dbReference>
<sequence length="167" mass="19600">MNNTNQTQDKEARDDIFRTYAWNYFTLHADQRIKSFQLYITLCTAISGGATLLMKDEKTPLWSAAYGILLIVLSIIFWLIDKRTRQLLENAKAALKTLDLQHNLPKVENMPHPCCIIPREEALKKDRPWYKSYTYTNCFWGVFSLFSALGFVYCVFILYQNFCPMKF</sequence>
<evidence type="ECO:0000256" key="1">
    <source>
        <dbReference type="SAM" id="Phobius"/>
    </source>
</evidence>
<protein>
    <recommendedName>
        <fullName evidence="4">SMODS and SLOG-associating 2TM effector domain-containing protein</fullName>
    </recommendedName>
</protein>
<proteinExistence type="predicted"/>
<dbReference type="RefSeq" id="WP_208311848.1">
    <property type="nucleotide sequence ID" value="NZ_JAELYA010000001.1"/>
</dbReference>
<feature type="transmembrane region" description="Helical" evidence="1">
    <location>
        <begin position="61"/>
        <end position="80"/>
    </location>
</feature>
<keyword evidence="1" id="KW-1133">Transmembrane helix</keyword>
<keyword evidence="3" id="KW-1185">Reference proteome</keyword>
<organism evidence="2 3">
    <name type="scientific">Pseudomonas schmalbachii</name>
    <dbReference type="NCBI Taxonomy" id="2816993"/>
    <lineage>
        <taxon>Bacteria</taxon>
        <taxon>Pseudomonadati</taxon>
        <taxon>Pseudomonadota</taxon>
        <taxon>Gammaproteobacteria</taxon>
        <taxon>Pseudomonadales</taxon>
        <taxon>Pseudomonadaceae</taxon>
        <taxon>Pseudomonas</taxon>
    </lineage>
</organism>
<evidence type="ECO:0000313" key="2">
    <source>
        <dbReference type="EMBL" id="MBO3274042.1"/>
    </source>
</evidence>